<keyword evidence="2" id="KW-1185">Reference proteome</keyword>
<sequence>MQSYSFNMLSGPSKASLLVFISSLVALVPPNVQVGYLSAILPSGTFYGFQSQVILETPVCQASQALKEMKASRACLALLVLLDYQLYQVQHLRRELYRAQSQGCLASEENEVQKETQASKESKSFRDYRFSKGRKRPFRILGKLRVTYVDPKSHFLDHKHGRVYLGLEVWQAPEERKGKRLSVRDQACQEIRVILVPRGSLVRQEPQARTEYQVYQACQAFRVTVDRASQVKRGYQDFLVKKATLVQLAPQELGYQDLLDLVGFLEIKE</sequence>
<comment type="caution">
    <text evidence="1">The sequence shown here is derived from an EMBL/GenBank/DDBJ whole genome shotgun (WGS) entry which is preliminary data.</text>
</comment>
<dbReference type="EMBL" id="JAIQCJ010002136">
    <property type="protein sequence ID" value="KAJ8782045.1"/>
    <property type="molecule type" value="Genomic_DNA"/>
</dbReference>
<evidence type="ECO:0000313" key="2">
    <source>
        <dbReference type="Proteomes" id="UP001159641"/>
    </source>
</evidence>
<protein>
    <submittedName>
        <fullName evidence="1">Uncharacterized protein</fullName>
    </submittedName>
</protein>
<dbReference type="AlphaFoldDB" id="A0AB34GTS6"/>
<proteinExistence type="predicted"/>
<dbReference type="Proteomes" id="UP001159641">
    <property type="component" value="Unassembled WGS sequence"/>
</dbReference>
<organism evidence="1 2">
    <name type="scientific">Eschrichtius robustus</name>
    <name type="common">California gray whale</name>
    <name type="synonym">Eschrichtius gibbosus</name>
    <dbReference type="NCBI Taxonomy" id="9764"/>
    <lineage>
        <taxon>Eukaryota</taxon>
        <taxon>Metazoa</taxon>
        <taxon>Chordata</taxon>
        <taxon>Craniata</taxon>
        <taxon>Vertebrata</taxon>
        <taxon>Euteleostomi</taxon>
        <taxon>Mammalia</taxon>
        <taxon>Eutheria</taxon>
        <taxon>Laurasiatheria</taxon>
        <taxon>Artiodactyla</taxon>
        <taxon>Whippomorpha</taxon>
        <taxon>Cetacea</taxon>
        <taxon>Mysticeti</taxon>
        <taxon>Eschrichtiidae</taxon>
        <taxon>Eschrichtius</taxon>
    </lineage>
</organism>
<gene>
    <name evidence="1" type="ORF">J1605_010558</name>
</gene>
<evidence type="ECO:0000313" key="1">
    <source>
        <dbReference type="EMBL" id="KAJ8782045.1"/>
    </source>
</evidence>
<accession>A0AB34GTS6</accession>
<reference evidence="1 2" key="1">
    <citation type="submission" date="2022-11" db="EMBL/GenBank/DDBJ databases">
        <title>Whole genome sequence of Eschrichtius robustus ER-17-0199.</title>
        <authorList>
            <person name="Bruniche-Olsen A."/>
            <person name="Black A.N."/>
            <person name="Fields C.J."/>
            <person name="Walden K."/>
            <person name="Dewoody J.A."/>
        </authorList>
    </citation>
    <scope>NUCLEOTIDE SEQUENCE [LARGE SCALE GENOMIC DNA]</scope>
    <source>
        <strain evidence="1">ER-17-0199</strain>
        <tissue evidence="1">Blubber</tissue>
    </source>
</reference>
<name>A0AB34GTS6_ESCRO</name>